<keyword evidence="7" id="KW-0067">ATP-binding</keyword>
<evidence type="ECO:0000259" key="8">
    <source>
        <dbReference type="SMART" id="SM00911"/>
    </source>
</evidence>
<proteinExistence type="predicted"/>
<evidence type="ECO:0000256" key="5">
    <source>
        <dbReference type="ARBA" id="ARBA00022741"/>
    </source>
</evidence>
<gene>
    <name evidence="9" type="ORF">GRI39_03065</name>
</gene>
<dbReference type="AlphaFoldDB" id="A0A845ACV2"/>
<organism evidence="9 10">
    <name type="scientific">Altericroceibacterium indicum</name>
    <dbReference type="NCBI Taxonomy" id="374177"/>
    <lineage>
        <taxon>Bacteria</taxon>
        <taxon>Pseudomonadati</taxon>
        <taxon>Pseudomonadota</taxon>
        <taxon>Alphaproteobacteria</taxon>
        <taxon>Sphingomonadales</taxon>
        <taxon>Erythrobacteraceae</taxon>
        <taxon>Altericroceibacterium</taxon>
    </lineage>
</organism>
<dbReference type="GO" id="GO:0004673">
    <property type="term" value="F:protein histidine kinase activity"/>
    <property type="evidence" value="ECO:0007669"/>
    <property type="project" value="UniProtKB-EC"/>
</dbReference>
<evidence type="ECO:0000256" key="2">
    <source>
        <dbReference type="ARBA" id="ARBA00012438"/>
    </source>
</evidence>
<sequence length="365" mass="40665">MKEGFFQDKTANLSDAEAEHAIDAKRFVTMREKVALYDWASSPLGPREQWCPELKVIVEQVLDSGFPKAVVWGDAFTTIYNDAFLPILGDKPEALGRSFADIWSEVWNDIRPMIEKARAGESTFLENYPLSILRGERPEMAYFTFCYSPLRLADGSIGGMLDTVIETTPVVRASADLAVVNEELAHRLKNTLAMVQAIASQTLRDVTEQESVNSFRQRLQSLAHAHDVLLRQSWSAVSLKQVIEDSLRPHDHAGQIELNGPAVEIGSRTTMSLSLMLHELATNALKYGALSEMGGKICINWSISNDMFHLNWKETGGPRVSEPSRKGFGSRLIARGIGNRCEVIKSYHPEGFELELETPLADLNS</sequence>
<dbReference type="SMART" id="SM00911">
    <property type="entry name" value="HWE_HK"/>
    <property type="match status" value="1"/>
</dbReference>
<accession>A0A845ACV2</accession>
<dbReference type="SUPFAM" id="SSF55785">
    <property type="entry name" value="PYP-like sensor domain (PAS domain)"/>
    <property type="match status" value="1"/>
</dbReference>
<keyword evidence="4" id="KW-0808">Transferase</keyword>
<evidence type="ECO:0000256" key="6">
    <source>
        <dbReference type="ARBA" id="ARBA00022777"/>
    </source>
</evidence>
<reference evidence="9 10" key="1">
    <citation type="submission" date="2019-12" db="EMBL/GenBank/DDBJ databases">
        <title>Genomic-based taxomic classification of the family Erythrobacteraceae.</title>
        <authorList>
            <person name="Xu L."/>
        </authorList>
    </citation>
    <scope>NUCLEOTIDE SEQUENCE [LARGE SCALE GENOMIC DNA]</scope>
    <source>
        <strain evidence="9 10">DSM 18604</strain>
    </source>
</reference>
<keyword evidence="10" id="KW-1185">Reference proteome</keyword>
<dbReference type="OrthoDB" id="136506at2"/>
<dbReference type="RefSeq" id="WP_160738200.1">
    <property type="nucleotide sequence ID" value="NZ_WTYQ01000001.1"/>
</dbReference>
<dbReference type="Gene3D" id="3.30.450.20">
    <property type="entry name" value="PAS domain"/>
    <property type="match status" value="1"/>
</dbReference>
<keyword evidence="6 9" id="KW-0418">Kinase</keyword>
<feature type="domain" description="Signal transduction histidine kinase HWE region" evidence="8">
    <location>
        <begin position="183"/>
        <end position="262"/>
    </location>
</feature>
<evidence type="ECO:0000256" key="3">
    <source>
        <dbReference type="ARBA" id="ARBA00022553"/>
    </source>
</evidence>
<evidence type="ECO:0000256" key="4">
    <source>
        <dbReference type="ARBA" id="ARBA00022679"/>
    </source>
</evidence>
<dbReference type="EC" id="2.7.13.3" evidence="2"/>
<dbReference type="Gene3D" id="3.30.565.10">
    <property type="entry name" value="Histidine kinase-like ATPase, C-terminal domain"/>
    <property type="match status" value="1"/>
</dbReference>
<dbReference type="InterPro" id="IPR036890">
    <property type="entry name" value="HATPase_C_sf"/>
</dbReference>
<protein>
    <recommendedName>
        <fullName evidence="2">histidine kinase</fullName>
        <ecNumber evidence="2">2.7.13.3</ecNumber>
    </recommendedName>
</protein>
<evidence type="ECO:0000256" key="1">
    <source>
        <dbReference type="ARBA" id="ARBA00000085"/>
    </source>
</evidence>
<keyword evidence="3" id="KW-0597">Phosphoprotein</keyword>
<evidence type="ECO:0000256" key="7">
    <source>
        <dbReference type="ARBA" id="ARBA00022840"/>
    </source>
</evidence>
<dbReference type="EMBL" id="WTYQ01000001">
    <property type="protein sequence ID" value="MXP25028.1"/>
    <property type="molecule type" value="Genomic_DNA"/>
</dbReference>
<dbReference type="GO" id="GO:0005524">
    <property type="term" value="F:ATP binding"/>
    <property type="evidence" value="ECO:0007669"/>
    <property type="project" value="UniProtKB-KW"/>
</dbReference>
<comment type="catalytic activity">
    <reaction evidence="1">
        <text>ATP + protein L-histidine = ADP + protein N-phospho-L-histidine.</text>
        <dbReference type="EC" id="2.7.13.3"/>
    </reaction>
</comment>
<keyword evidence="5" id="KW-0547">Nucleotide-binding</keyword>
<dbReference type="PANTHER" id="PTHR41523">
    <property type="entry name" value="TWO-COMPONENT SYSTEM SENSOR PROTEIN"/>
    <property type="match status" value="1"/>
</dbReference>
<comment type="caution">
    <text evidence="9">The sequence shown here is derived from an EMBL/GenBank/DDBJ whole genome shotgun (WGS) entry which is preliminary data.</text>
</comment>
<dbReference type="Pfam" id="PF07536">
    <property type="entry name" value="HWE_HK"/>
    <property type="match status" value="1"/>
</dbReference>
<dbReference type="Proteomes" id="UP000460561">
    <property type="component" value="Unassembled WGS sequence"/>
</dbReference>
<dbReference type="InterPro" id="IPR011102">
    <property type="entry name" value="Sig_transdc_His_kinase_HWE"/>
</dbReference>
<name>A0A845ACV2_9SPHN</name>
<evidence type="ECO:0000313" key="10">
    <source>
        <dbReference type="Proteomes" id="UP000460561"/>
    </source>
</evidence>
<dbReference type="PANTHER" id="PTHR41523:SF7">
    <property type="entry name" value="HISTIDINE KINASE"/>
    <property type="match status" value="1"/>
</dbReference>
<evidence type="ECO:0000313" key="9">
    <source>
        <dbReference type="EMBL" id="MXP25028.1"/>
    </source>
</evidence>
<dbReference type="InterPro" id="IPR035965">
    <property type="entry name" value="PAS-like_dom_sf"/>
</dbReference>